<reference evidence="1 2" key="1">
    <citation type="submission" date="2019-10" db="EMBL/GenBank/DDBJ databases">
        <title>Draft genome sequences of Lactobacillus strains.</title>
        <authorList>
            <person name="Cho G.-S."/>
            <person name="Fagbemigun O."/>
            <person name="Brinks E."/>
            <person name="Franz C.M.A.P."/>
        </authorList>
    </citation>
    <scope>NUCLEOTIDE SEQUENCE [LARGE SCALE GENOMIC DNA]</scope>
    <source>
        <strain evidence="1 2">313</strain>
    </source>
</reference>
<organism evidence="1 2">
    <name type="scientific">Lactobacillus helveticus</name>
    <name type="common">Lactobacillus suntoryeus</name>
    <dbReference type="NCBI Taxonomy" id="1587"/>
    <lineage>
        <taxon>Bacteria</taxon>
        <taxon>Bacillati</taxon>
        <taxon>Bacillota</taxon>
        <taxon>Bacilli</taxon>
        <taxon>Lactobacillales</taxon>
        <taxon>Lactobacillaceae</taxon>
        <taxon>Lactobacillus</taxon>
    </lineage>
</organism>
<dbReference type="Proteomes" id="UP000430466">
    <property type="component" value="Unassembled WGS sequence"/>
</dbReference>
<gene>
    <name evidence="1" type="ORF">GDZ32_03870</name>
</gene>
<accession>A0A6A7K0W7</accession>
<evidence type="ECO:0000313" key="1">
    <source>
        <dbReference type="EMBL" id="MPW14158.1"/>
    </source>
</evidence>
<dbReference type="EMBL" id="WHOE01000023">
    <property type="protein sequence ID" value="MPW14158.1"/>
    <property type="molecule type" value="Genomic_DNA"/>
</dbReference>
<dbReference type="AlphaFoldDB" id="A0A6A7K0W7"/>
<protein>
    <submittedName>
        <fullName evidence="1">Uncharacterized protein</fullName>
    </submittedName>
</protein>
<evidence type="ECO:0000313" key="2">
    <source>
        <dbReference type="Proteomes" id="UP000430466"/>
    </source>
</evidence>
<name>A0A6A7K0W7_LACHE</name>
<sequence>MPQIAKLEDILFNVVKPNREGYSKELIDSYYVIDIVKPAQINKTDNLTVIKRKLIKYGLNAKNLKHDQVSDFITYINQDWTKNYGYAINDKIYQKEKARLENKGIGFYLYSKYLNCNNDQQLYSYFKKMIEQMNKEILKSIKQVY</sequence>
<comment type="caution">
    <text evidence="1">The sequence shown here is derived from an EMBL/GenBank/DDBJ whole genome shotgun (WGS) entry which is preliminary data.</text>
</comment>
<proteinExistence type="predicted"/>